<accession>A0A4S4LTI1</accession>
<sequence>MGGRCFTLSKERRLNTDYSKTVVDPIRQVVPCSTLRGFTEGYGDRDEDVLLPAVMYTSVVSRYACIARAWRPSLPFTTTTPHDDFARTILYNLRPTDDVQDLARRLPDRMTKLTGGDRRRHTCVVGTIKPVFTSFALVGLMEVSVEVHGDRVKQRLETGRETLRAVACHRDMPRPRCSESTVHDTGGLAVKTPRYGSTQSITASRANRSIRLDRKTLAPACQILPTNHAVRTQDAPVRASPEA</sequence>
<proteinExistence type="predicted"/>
<dbReference type="Proteomes" id="UP000310158">
    <property type="component" value="Unassembled WGS sequence"/>
</dbReference>
<reference evidence="1 2" key="1">
    <citation type="submission" date="2019-02" db="EMBL/GenBank/DDBJ databases">
        <title>Genome sequencing of the rare red list fungi Bondarzewia mesenterica.</title>
        <authorList>
            <person name="Buettner E."/>
            <person name="Kellner H."/>
        </authorList>
    </citation>
    <scope>NUCLEOTIDE SEQUENCE [LARGE SCALE GENOMIC DNA]</scope>
    <source>
        <strain evidence="1 2">DSM 108281</strain>
    </source>
</reference>
<gene>
    <name evidence="1" type="ORF">EW146_g5388</name>
</gene>
<dbReference type="OrthoDB" id="3345970at2759"/>
<dbReference type="EMBL" id="SGPL01000234">
    <property type="protein sequence ID" value="THH15018.1"/>
    <property type="molecule type" value="Genomic_DNA"/>
</dbReference>
<organism evidence="1 2">
    <name type="scientific">Bondarzewia mesenterica</name>
    <dbReference type="NCBI Taxonomy" id="1095465"/>
    <lineage>
        <taxon>Eukaryota</taxon>
        <taxon>Fungi</taxon>
        <taxon>Dikarya</taxon>
        <taxon>Basidiomycota</taxon>
        <taxon>Agaricomycotina</taxon>
        <taxon>Agaricomycetes</taxon>
        <taxon>Russulales</taxon>
        <taxon>Bondarzewiaceae</taxon>
        <taxon>Bondarzewia</taxon>
    </lineage>
</organism>
<dbReference type="AlphaFoldDB" id="A0A4S4LTI1"/>
<protein>
    <submittedName>
        <fullName evidence="1">Uncharacterized protein</fullName>
    </submittedName>
</protein>
<evidence type="ECO:0000313" key="2">
    <source>
        <dbReference type="Proteomes" id="UP000310158"/>
    </source>
</evidence>
<comment type="caution">
    <text evidence="1">The sequence shown here is derived from an EMBL/GenBank/DDBJ whole genome shotgun (WGS) entry which is preliminary data.</text>
</comment>
<name>A0A4S4LTI1_9AGAM</name>
<evidence type="ECO:0000313" key="1">
    <source>
        <dbReference type="EMBL" id="THH15018.1"/>
    </source>
</evidence>
<keyword evidence="2" id="KW-1185">Reference proteome</keyword>